<name>A0A1Y2D2X1_9FUNG</name>
<keyword evidence="1" id="KW-0732">Signal</keyword>
<evidence type="ECO:0000313" key="3">
    <source>
        <dbReference type="Proteomes" id="UP000193642"/>
    </source>
</evidence>
<organism evidence="2 3">
    <name type="scientific">Rhizoclosmatium globosum</name>
    <dbReference type="NCBI Taxonomy" id="329046"/>
    <lineage>
        <taxon>Eukaryota</taxon>
        <taxon>Fungi</taxon>
        <taxon>Fungi incertae sedis</taxon>
        <taxon>Chytridiomycota</taxon>
        <taxon>Chytridiomycota incertae sedis</taxon>
        <taxon>Chytridiomycetes</taxon>
        <taxon>Chytridiales</taxon>
        <taxon>Chytriomycetaceae</taxon>
        <taxon>Rhizoclosmatium</taxon>
    </lineage>
</organism>
<evidence type="ECO:0000256" key="1">
    <source>
        <dbReference type="SAM" id="SignalP"/>
    </source>
</evidence>
<dbReference type="EMBL" id="MCGO01000001">
    <property type="protein sequence ID" value="ORY53474.1"/>
    <property type="molecule type" value="Genomic_DNA"/>
</dbReference>
<sequence length="108" mass="11996">MKINATILTTLTFMFSAASSFASPSQPRFLPCTFQVEFPVGSPASEEMVKTHLDSFDISYHIRTSINNQYANFVSFTINGDCDYDKQVATIPHAIKISRVKEVASPNL</sequence>
<dbReference type="AlphaFoldDB" id="A0A1Y2D2X1"/>
<dbReference type="OrthoDB" id="2175872at2759"/>
<accession>A0A1Y2D2X1</accession>
<proteinExistence type="predicted"/>
<feature type="chain" id="PRO_5013277002" evidence="1">
    <location>
        <begin position="23"/>
        <end position="108"/>
    </location>
</feature>
<dbReference type="Proteomes" id="UP000193642">
    <property type="component" value="Unassembled WGS sequence"/>
</dbReference>
<keyword evidence="3" id="KW-1185">Reference proteome</keyword>
<feature type="signal peptide" evidence="1">
    <location>
        <begin position="1"/>
        <end position="22"/>
    </location>
</feature>
<evidence type="ECO:0000313" key="2">
    <source>
        <dbReference type="EMBL" id="ORY53474.1"/>
    </source>
</evidence>
<gene>
    <name evidence="2" type="ORF">BCR33DRAFT_710894</name>
</gene>
<protein>
    <submittedName>
        <fullName evidence="2">Uncharacterized protein</fullName>
    </submittedName>
</protein>
<comment type="caution">
    <text evidence="2">The sequence shown here is derived from an EMBL/GenBank/DDBJ whole genome shotgun (WGS) entry which is preliminary data.</text>
</comment>
<reference evidence="2 3" key="1">
    <citation type="submission" date="2016-07" db="EMBL/GenBank/DDBJ databases">
        <title>Pervasive Adenine N6-methylation of Active Genes in Fungi.</title>
        <authorList>
            <consortium name="DOE Joint Genome Institute"/>
            <person name="Mondo S.J."/>
            <person name="Dannebaum R.O."/>
            <person name="Kuo R.C."/>
            <person name="Labutti K."/>
            <person name="Haridas S."/>
            <person name="Kuo A."/>
            <person name="Salamov A."/>
            <person name="Ahrendt S.R."/>
            <person name="Lipzen A."/>
            <person name="Sullivan W."/>
            <person name="Andreopoulos W.B."/>
            <person name="Clum A."/>
            <person name="Lindquist E."/>
            <person name="Daum C."/>
            <person name="Ramamoorthy G.K."/>
            <person name="Gryganskyi A."/>
            <person name="Culley D."/>
            <person name="Magnuson J.K."/>
            <person name="James T.Y."/>
            <person name="O'Malley M.A."/>
            <person name="Stajich J.E."/>
            <person name="Spatafora J.W."/>
            <person name="Visel A."/>
            <person name="Grigoriev I.V."/>
        </authorList>
    </citation>
    <scope>NUCLEOTIDE SEQUENCE [LARGE SCALE GENOMIC DNA]</scope>
    <source>
        <strain evidence="2 3">JEL800</strain>
    </source>
</reference>